<feature type="region of interest" description="Disordered" evidence="1">
    <location>
        <begin position="360"/>
        <end position="397"/>
    </location>
</feature>
<keyword evidence="2" id="KW-0812">Transmembrane</keyword>
<reference evidence="5" key="1">
    <citation type="journal article" date="2019" name="Int. J. Syst. Evol. Microbiol.">
        <title>The Global Catalogue of Microorganisms (GCM) 10K type strain sequencing project: providing services to taxonomists for standard genome sequencing and annotation.</title>
        <authorList>
            <consortium name="The Broad Institute Genomics Platform"/>
            <consortium name="The Broad Institute Genome Sequencing Center for Infectious Disease"/>
            <person name="Wu L."/>
            <person name="Ma J."/>
        </authorList>
    </citation>
    <scope>NUCLEOTIDE SEQUENCE [LARGE SCALE GENOMIC DNA]</scope>
    <source>
        <strain evidence="5">JCM 18063</strain>
    </source>
</reference>
<keyword evidence="4" id="KW-0808">Transferase</keyword>
<dbReference type="GO" id="GO:0016746">
    <property type="term" value="F:acyltransferase activity"/>
    <property type="evidence" value="ECO:0007669"/>
    <property type="project" value="UniProtKB-KW"/>
</dbReference>
<keyword evidence="4" id="KW-0012">Acyltransferase</keyword>
<dbReference type="PANTHER" id="PTHR23028">
    <property type="entry name" value="ACETYLTRANSFERASE"/>
    <property type="match status" value="1"/>
</dbReference>
<feature type="transmembrane region" description="Helical" evidence="2">
    <location>
        <begin position="257"/>
        <end position="273"/>
    </location>
</feature>
<protein>
    <submittedName>
        <fullName evidence="4">Acyltransferase</fullName>
    </submittedName>
</protein>
<organism evidence="4 5">
    <name type="scientific">Isoptericola chiayiensis</name>
    <dbReference type="NCBI Taxonomy" id="579446"/>
    <lineage>
        <taxon>Bacteria</taxon>
        <taxon>Bacillati</taxon>
        <taxon>Actinomycetota</taxon>
        <taxon>Actinomycetes</taxon>
        <taxon>Micrococcales</taxon>
        <taxon>Promicromonosporaceae</taxon>
        <taxon>Isoptericola</taxon>
    </lineage>
</organism>
<dbReference type="InterPro" id="IPR050879">
    <property type="entry name" value="Acyltransferase_3"/>
</dbReference>
<feature type="transmembrane region" description="Helical" evidence="2">
    <location>
        <begin position="219"/>
        <end position="237"/>
    </location>
</feature>
<evidence type="ECO:0000313" key="5">
    <source>
        <dbReference type="Proteomes" id="UP001500956"/>
    </source>
</evidence>
<feature type="transmembrane region" description="Helical" evidence="2">
    <location>
        <begin position="86"/>
        <end position="103"/>
    </location>
</feature>
<evidence type="ECO:0000259" key="3">
    <source>
        <dbReference type="Pfam" id="PF01757"/>
    </source>
</evidence>
<dbReference type="Pfam" id="PF01757">
    <property type="entry name" value="Acyl_transf_3"/>
    <property type="match status" value="1"/>
</dbReference>
<feature type="transmembrane region" description="Helical" evidence="2">
    <location>
        <begin position="130"/>
        <end position="152"/>
    </location>
</feature>
<sequence length="397" mass="42571">MHLLDVLRFGSAAAVVVYHFTATPSASRYWDADVTVLFEGISHLTRYGWLAVEMFFVMSGFAILWSSQGRSVAQFAGSRAGRLYPAFWACIVVTAVLQAFWAGGRHLTFGETLANLTMAPALLGAELSQVVYWTLLVELKFYVLVGVAMLFGPLTRARVLGLAVGWPAVALLVRGFGYPDLAEHLVVRHAVYLSIGMVLFLLWQDLSARRESSDDGGRLGTATVATTLGVLLAWGSYQVMEAAGRATALQGVDVDPGVSVVVFLATVGAVWLATRPWAGFRSPTLGAVCVLAGGLTYPLYLVHTQFGWAVTEWLTVRGVGTWTTFAAAVLVSVLLAAVIHYAVERPLGTRLRRAVTARLDRSRAGRPAPAPATVSSHPAAHPSLATAGPPLLDPQLR</sequence>
<name>A0ABP8Y6S2_9MICO</name>
<evidence type="ECO:0000313" key="4">
    <source>
        <dbReference type="EMBL" id="GAA4720921.1"/>
    </source>
</evidence>
<feature type="transmembrane region" description="Helical" evidence="2">
    <location>
        <begin position="285"/>
        <end position="302"/>
    </location>
</feature>
<evidence type="ECO:0000256" key="2">
    <source>
        <dbReference type="SAM" id="Phobius"/>
    </source>
</evidence>
<feature type="transmembrane region" description="Helical" evidence="2">
    <location>
        <begin position="189"/>
        <end position="207"/>
    </location>
</feature>
<comment type="caution">
    <text evidence="4">The sequence shown here is derived from an EMBL/GenBank/DDBJ whole genome shotgun (WGS) entry which is preliminary data.</text>
</comment>
<feature type="domain" description="Acyltransferase 3" evidence="3">
    <location>
        <begin position="4"/>
        <end position="340"/>
    </location>
</feature>
<keyword evidence="2" id="KW-0472">Membrane</keyword>
<keyword evidence="5" id="KW-1185">Reference proteome</keyword>
<proteinExistence type="predicted"/>
<dbReference type="InterPro" id="IPR002656">
    <property type="entry name" value="Acyl_transf_3_dom"/>
</dbReference>
<accession>A0ABP8Y6S2</accession>
<feature type="transmembrane region" description="Helical" evidence="2">
    <location>
        <begin position="47"/>
        <end position="65"/>
    </location>
</feature>
<dbReference type="PANTHER" id="PTHR23028:SF53">
    <property type="entry name" value="ACYL_TRANSF_3 DOMAIN-CONTAINING PROTEIN"/>
    <property type="match status" value="1"/>
</dbReference>
<evidence type="ECO:0000256" key="1">
    <source>
        <dbReference type="SAM" id="MobiDB-lite"/>
    </source>
</evidence>
<keyword evidence="2" id="KW-1133">Transmembrane helix</keyword>
<gene>
    <name evidence="4" type="ORF">GCM10023216_07460</name>
</gene>
<dbReference type="Proteomes" id="UP001500956">
    <property type="component" value="Unassembled WGS sequence"/>
</dbReference>
<feature type="transmembrane region" description="Helical" evidence="2">
    <location>
        <begin position="159"/>
        <end position="177"/>
    </location>
</feature>
<feature type="transmembrane region" description="Helical" evidence="2">
    <location>
        <begin position="322"/>
        <end position="343"/>
    </location>
</feature>
<dbReference type="EMBL" id="BAABID010000004">
    <property type="protein sequence ID" value="GAA4720921.1"/>
    <property type="molecule type" value="Genomic_DNA"/>
</dbReference>